<protein>
    <submittedName>
        <fullName evidence="2">Uncharacterized protein</fullName>
    </submittedName>
</protein>
<dbReference type="Proteomes" id="UP000054007">
    <property type="component" value="Unassembled WGS sequence"/>
</dbReference>
<sequence length="216" mass="24761">MSAPTTPNRSPVDVSPSKRTTSSAPSRIPRPPNAYMLYRSAMCQELRKLTKPTYLLSLPNHGMQCLTRRRSPGSTSQQKKRANMRSNIPDTSSVLSTDPRLPRSRATRYAGLRNARRCVKILLLLSKPDATPLRQRRRSKQPRRWNASISSARNAKTRSWIRRRVRLPRRALEHCRRCRCLLLLGSLPKFTNPCLRSPLSYVQSPCCRTLVKRGRC</sequence>
<gene>
    <name evidence="2" type="ORF">CYLTODRAFT_39194</name>
</gene>
<evidence type="ECO:0000256" key="1">
    <source>
        <dbReference type="SAM" id="MobiDB-lite"/>
    </source>
</evidence>
<dbReference type="EMBL" id="KN880560">
    <property type="protein sequence ID" value="KIY66258.1"/>
    <property type="molecule type" value="Genomic_DNA"/>
</dbReference>
<proteinExistence type="predicted"/>
<feature type="region of interest" description="Disordered" evidence="1">
    <location>
        <begin position="64"/>
        <end position="102"/>
    </location>
</feature>
<keyword evidence="3" id="KW-1185">Reference proteome</keyword>
<organism evidence="2 3">
    <name type="scientific">Cylindrobasidium torrendii FP15055 ss-10</name>
    <dbReference type="NCBI Taxonomy" id="1314674"/>
    <lineage>
        <taxon>Eukaryota</taxon>
        <taxon>Fungi</taxon>
        <taxon>Dikarya</taxon>
        <taxon>Basidiomycota</taxon>
        <taxon>Agaricomycotina</taxon>
        <taxon>Agaricomycetes</taxon>
        <taxon>Agaricomycetidae</taxon>
        <taxon>Agaricales</taxon>
        <taxon>Marasmiineae</taxon>
        <taxon>Physalacriaceae</taxon>
        <taxon>Cylindrobasidium</taxon>
    </lineage>
</organism>
<accession>A0A0D7B6T5</accession>
<reference evidence="2 3" key="1">
    <citation type="journal article" date="2015" name="Fungal Genet. Biol.">
        <title>Evolution of novel wood decay mechanisms in Agaricales revealed by the genome sequences of Fistulina hepatica and Cylindrobasidium torrendii.</title>
        <authorList>
            <person name="Floudas D."/>
            <person name="Held B.W."/>
            <person name="Riley R."/>
            <person name="Nagy L.G."/>
            <person name="Koehler G."/>
            <person name="Ransdell A.S."/>
            <person name="Younus H."/>
            <person name="Chow J."/>
            <person name="Chiniquy J."/>
            <person name="Lipzen A."/>
            <person name="Tritt A."/>
            <person name="Sun H."/>
            <person name="Haridas S."/>
            <person name="LaButti K."/>
            <person name="Ohm R.A."/>
            <person name="Kues U."/>
            <person name="Blanchette R.A."/>
            <person name="Grigoriev I.V."/>
            <person name="Minto R.E."/>
            <person name="Hibbett D.S."/>
        </authorList>
    </citation>
    <scope>NUCLEOTIDE SEQUENCE [LARGE SCALE GENOMIC DNA]</scope>
    <source>
        <strain evidence="2 3">FP15055 ss-10</strain>
    </source>
</reference>
<feature type="compositionally biased region" description="Polar residues" evidence="1">
    <location>
        <begin position="84"/>
        <end position="96"/>
    </location>
</feature>
<feature type="region of interest" description="Disordered" evidence="1">
    <location>
        <begin position="1"/>
        <end position="32"/>
    </location>
</feature>
<dbReference type="AlphaFoldDB" id="A0A0D7B6T5"/>
<evidence type="ECO:0000313" key="2">
    <source>
        <dbReference type="EMBL" id="KIY66258.1"/>
    </source>
</evidence>
<evidence type="ECO:0000313" key="3">
    <source>
        <dbReference type="Proteomes" id="UP000054007"/>
    </source>
</evidence>
<name>A0A0D7B6T5_9AGAR</name>